<dbReference type="Pfam" id="PF11176">
    <property type="entry name" value="Tma16"/>
    <property type="match status" value="1"/>
</dbReference>
<dbReference type="InterPro" id="IPR021346">
    <property type="entry name" value="Tma16"/>
</dbReference>
<evidence type="ECO:0000256" key="3">
    <source>
        <dbReference type="ARBA" id="ARBA00034127"/>
    </source>
</evidence>
<reference evidence="7" key="1">
    <citation type="submission" date="2012-07" db="EMBL/GenBank/DDBJ databases">
        <title>Genome of the Chinese tree shrew, a rising model animal genetically related to primates.</title>
        <authorList>
            <person name="Zhang G."/>
            <person name="Fan Y."/>
            <person name="Yao Y."/>
            <person name="Huang Z."/>
        </authorList>
    </citation>
    <scope>NUCLEOTIDE SEQUENCE [LARGE SCALE GENOMIC DNA]</scope>
</reference>
<evidence type="ECO:0000256" key="1">
    <source>
        <dbReference type="ARBA" id="ARBA00020047"/>
    </source>
</evidence>
<accession>L9KHY4</accession>
<evidence type="ECO:0000256" key="2">
    <source>
        <dbReference type="ARBA" id="ARBA00034079"/>
    </source>
</evidence>
<proteinExistence type="inferred from homology"/>
<organism evidence="6 7">
    <name type="scientific">Tupaia chinensis</name>
    <name type="common">Chinese tree shrew</name>
    <name type="synonym">Tupaia belangeri chinensis</name>
    <dbReference type="NCBI Taxonomy" id="246437"/>
    <lineage>
        <taxon>Eukaryota</taxon>
        <taxon>Metazoa</taxon>
        <taxon>Chordata</taxon>
        <taxon>Craniata</taxon>
        <taxon>Vertebrata</taxon>
        <taxon>Euteleostomi</taxon>
        <taxon>Mammalia</taxon>
        <taxon>Eutheria</taxon>
        <taxon>Euarchontoglires</taxon>
        <taxon>Scandentia</taxon>
        <taxon>Tupaiidae</taxon>
        <taxon>Tupaia</taxon>
    </lineage>
</organism>
<sequence>MRRPYLLILLVKNCSGFKVILIPQKGDIQRDTCDFIERYLTQFRGQLEQTELHNSIRDRQDRRHCSWEKIIWWTVGEWQQYKGYGLEIPDILNASMLRTFQEWDFDLKILPNIKKRKIFANYPIPKKCKKKTKTIIMVDNDLKLDLQGESSDLDERMTAVD</sequence>
<dbReference type="Gene3D" id="1.20.1440.170">
    <property type="entry name" value="Translation machinery-associated protein 16-like"/>
    <property type="match status" value="1"/>
</dbReference>
<comment type="subunit">
    <text evidence="4">Associates with pre-60S ribosomal particles.</text>
</comment>
<dbReference type="EMBL" id="KB320830">
    <property type="protein sequence ID" value="ELW62302.1"/>
    <property type="molecule type" value="Genomic_DNA"/>
</dbReference>
<dbReference type="InterPro" id="IPR038356">
    <property type="entry name" value="Tma16_sf"/>
</dbReference>
<evidence type="ECO:0000313" key="5">
    <source>
        <dbReference type="EMBL" id="ELW62302.1"/>
    </source>
</evidence>
<dbReference type="Proteomes" id="UP000011518">
    <property type="component" value="Unassembled WGS sequence"/>
</dbReference>
<dbReference type="FunCoup" id="L9KHY4">
    <property type="interactions" value="1898"/>
</dbReference>
<evidence type="ECO:0000313" key="6">
    <source>
        <dbReference type="EMBL" id="ELW62303.1"/>
    </source>
</evidence>
<reference evidence="6" key="3">
    <citation type="journal article" date="2013" name="Nat. Commun.">
        <title>Genome of the Chinese tree shrew, a rising model animal genetically related to primates.</title>
        <authorList>
            <person name="Zhang G."/>
            <person name="Fan Y."/>
            <person name="Yao Y."/>
            <person name="Huang Z."/>
        </authorList>
    </citation>
    <scope>NUCLEOTIDE SEQUENCE</scope>
</reference>
<evidence type="ECO:0000313" key="7">
    <source>
        <dbReference type="Proteomes" id="UP000011518"/>
    </source>
</evidence>
<dbReference type="InParanoid" id="L9KHY4"/>
<gene>
    <name evidence="6" type="ORF">TREES_T100003143</name>
    <name evidence="5" type="ORF">TREES_T100003144</name>
</gene>
<protein>
    <recommendedName>
        <fullName evidence="1">Translation machinery-associated protein 16</fullName>
    </recommendedName>
</protein>
<name>L9KHY4_TUPCH</name>
<evidence type="ECO:0000256" key="4">
    <source>
        <dbReference type="ARBA" id="ARBA00034132"/>
    </source>
</evidence>
<dbReference type="PANTHER" id="PTHR13349:SF2">
    <property type="entry name" value="TRANSLATION MACHINERY-ASSOCIATED PROTEIN 16"/>
    <property type="match status" value="1"/>
</dbReference>
<keyword evidence="7" id="KW-1185">Reference proteome</keyword>
<dbReference type="AlphaFoldDB" id="L9KHY4"/>
<dbReference type="PANTHER" id="PTHR13349">
    <property type="entry name" value="TRANSLATION MACHINERY-ASSOCIATED PROTEIN 16"/>
    <property type="match status" value="1"/>
</dbReference>
<dbReference type="STRING" id="246437.L9KHY4"/>
<comment type="function">
    <text evidence="2">Involved in the biogenesis of the 60S ribosomal subunit in the nucleus.</text>
</comment>
<dbReference type="GO" id="GO:0005634">
    <property type="term" value="C:nucleus"/>
    <property type="evidence" value="ECO:0007669"/>
    <property type="project" value="TreeGrafter"/>
</dbReference>
<dbReference type="FunFam" id="1.20.1440.170:FF:000001">
    <property type="entry name" value="Translation machinery-associated 16 homolog"/>
    <property type="match status" value="1"/>
</dbReference>
<dbReference type="EMBL" id="KB320830">
    <property type="protein sequence ID" value="ELW62303.1"/>
    <property type="molecule type" value="Genomic_DNA"/>
</dbReference>
<comment type="similarity">
    <text evidence="3">Belongs to the TMA16 family.</text>
</comment>
<reference evidence="7" key="2">
    <citation type="journal article" date="2013" name="Nat. Commun.">
        <title>Genome of the Chinese tree shrew.</title>
        <authorList>
            <person name="Fan Y."/>
            <person name="Huang Z.Y."/>
            <person name="Cao C.C."/>
            <person name="Chen C.S."/>
            <person name="Chen Y.X."/>
            <person name="Fan D.D."/>
            <person name="He J."/>
            <person name="Hou H.L."/>
            <person name="Hu L."/>
            <person name="Hu X.T."/>
            <person name="Jiang X.T."/>
            <person name="Lai R."/>
            <person name="Lang Y.S."/>
            <person name="Liang B."/>
            <person name="Liao S.G."/>
            <person name="Mu D."/>
            <person name="Ma Y.Y."/>
            <person name="Niu Y.Y."/>
            <person name="Sun X.Q."/>
            <person name="Xia J.Q."/>
            <person name="Xiao J."/>
            <person name="Xiong Z.Q."/>
            <person name="Xu L."/>
            <person name="Yang L."/>
            <person name="Zhang Y."/>
            <person name="Zhao W."/>
            <person name="Zhao X.D."/>
            <person name="Zheng Y.T."/>
            <person name="Zhou J.M."/>
            <person name="Zhu Y.B."/>
            <person name="Zhang G.J."/>
            <person name="Wang J."/>
            <person name="Yao Y.G."/>
        </authorList>
    </citation>
    <scope>NUCLEOTIDE SEQUENCE [LARGE SCALE GENOMIC DNA]</scope>
</reference>